<feature type="chain" id="PRO_5016607655" evidence="2">
    <location>
        <begin position="29"/>
        <end position="453"/>
    </location>
</feature>
<evidence type="ECO:0000256" key="2">
    <source>
        <dbReference type="SAM" id="SignalP"/>
    </source>
</evidence>
<dbReference type="AlphaFoldDB" id="A0A379EAL9"/>
<feature type="domain" description="LysM" evidence="3">
    <location>
        <begin position="408"/>
        <end position="451"/>
    </location>
</feature>
<dbReference type="GO" id="GO:0008933">
    <property type="term" value="F:peptidoglycan lytic transglycosylase activity"/>
    <property type="evidence" value="ECO:0007669"/>
    <property type="project" value="InterPro"/>
</dbReference>
<keyword evidence="2" id="KW-0732">Signal</keyword>
<evidence type="ECO:0000313" key="4">
    <source>
        <dbReference type="EMBL" id="SUB89733.1"/>
    </source>
</evidence>
<organism evidence="4 5">
    <name type="scientific">Porphyromonas macacae</name>
    <dbReference type="NCBI Taxonomy" id="28115"/>
    <lineage>
        <taxon>Bacteria</taxon>
        <taxon>Pseudomonadati</taxon>
        <taxon>Bacteroidota</taxon>
        <taxon>Bacteroidia</taxon>
        <taxon>Bacteroidales</taxon>
        <taxon>Porphyromonadaceae</taxon>
        <taxon>Porphyromonas</taxon>
    </lineage>
</organism>
<dbReference type="Pfam" id="PF01464">
    <property type="entry name" value="SLT"/>
    <property type="match status" value="1"/>
</dbReference>
<comment type="similarity">
    <text evidence="1">Belongs to the transglycosylase Slt family.</text>
</comment>
<dbReference type="PANTHER" id="PTHR37423">
    <property type="entry name" value="SOLUBLE LYTIC MUREIN TRANSGLYCOSYLASE-RELATED"/>
    <property type="match status" value="1"/>
</dbReference>
<dbReference type="GO" id="GO:0000270">
    <property type="term" value="P:peptidoglycan metabolic process"/>
    <property type="evidence" value="ECO:0007669"/>
    <property type="project" value="InterPro"/>
</dbReference>
<dbReference type="PROSITE" id="PS51782">
    <property type="entry name" value="LYSM"/>
    <property type="match status" value="1"/>
</dbReference>
<dbReference type="InterPro" id="IPR023346">
    <property type="entry name" value="Lysozyme-like_dom_sf"/>
</dbReference>
<dbReference type="SUPFAM" id="SSF54106">
    <property type="entry name" value="LysM domain"/>
    <property type="match status" value="1"/>
</dbReference>
<dbReference type="PROSITE" id="PS00922">
    <property type="entry name" value="TRANSGLYCOSYLASE"/>
    <property type="match status" value="1"/>
</dbReference>
<dbReference type="Proteomes" id="UP000254156">
    <property type="component" value="Unassembled WGS sequence"/>
</dbReference>
<dbReference type="InterPro" id="IPR008258">
    <property type="entry name" value="Transglycosylase_SLT_dom_1"/>
</dbReference>
<dbReference type="InterPro" id="IPR036779">
    <property type="entry name" value="LysM_dom_sf"/>
</dbReference>
<dbReference type="PANTHER" id="PTHR37423:SF2">
    <property type="entry name" value="MEMBRANE-BOUND LYTIC MUREIN TRANSGLYCOSYLASE C"/>
    <property type="match status" value="1"/>
</dbReference>
<name>A0A379EAL9_9PORP</name>
<dbReference type="CDD" id="cd16894">
    <property type="entry name" value="MltD-like"/>
    <property type="match status" value="1"/>
</dbReference>
<feature type="signal peptide" evidence="2">
    <location>
        <begin position="1"/>
        <end position="28"/>
    </location>
</feature>
<sequence>MILKSSKRISPLFLFCVLFVFVQTFTQAQFVQHGAARITRTVKTSHGDSLATAAVDTLDGKTLQRPASSNDDMSLPLSYDKDLEQLIKTWHAGYTKKRNSHVSSLPKNHNIPDSVYVQRLSKLPTAIPLTYNVWVKDAIEMFLYKRSGLISSVLTIGDLYFPLMDQIFDRYQLPIELKYLTIIESGLNPVAVSPAGAAGLWQFMLPTGKIYGLDINSLVDERMSLSQSTEAAAKYLRDMYNIYGDWLLVIAAYNCGPGRVNSAIRRAGGSRDFWKLYPYLPRETRRYVPLFIGAYYAMSYHKEHQIGSYEVGTPIATDTIMVNKSLTFDRVHELSGVSHEDIRILNPQYKRKVIPGNVKPYPLRLPVGAVFMLDAKRDSLFSERSVVSVDMAGADKTSDFGMSTSSTKYYRVRKGDTLGKIAKKHHMTVGTLKRLNGLKSNKLRVGQKLIVRN</sequence>
<dbReference type="EC" id="4.2.2.-" evidence="4"/>
<dbReference type="CDD" id="cd00118">
    <property type="entry name" value="LysM"/>
    <property type="match status" value="1"/>
</dbReference>
<dbReference type="InterPro" id="IPR000189">
    <property type="entry name" value="Transglyc_AS"/>
</dbReference>
<gene>
    <name evidence="4" type="primary">mltD</name>
    <name evidence="4" type="ORF">NCTC11632_01858</name>
</gene>
<dbReference type="Pfam" id="PF01476">
    <property type="entry name" value="LysM"/>
    <property type="match status" value="1"/>
</dbReference>
<dbReference type="Gene3D" id="1.10.530.10">
    <property type="match status" value="1"/>
</dbReference>
<evidence type="ECO:0000259" key="3">
    <source>
        <dbReference type="PROSITE" id="PS51782"/>
    </source>
</evidence>
<dbReference type="SUPFAM" id="SSF53955">
    <property type="entry name" value="Lysozyme-like"/>
    <property type="match status" value="1"/>
</dbReference>
<dbReference type="SMART" id="SM00257">
    <property type="entry name" value="LysM"/>
    <property type="match status" value="1"/>
</dbReference>
<reference evidence="4 5" key="1">
    <citation type="submission" date="2018-06" db="EMBL/GenBank/DDBJ databases">
        <authorList>
            <consortium name="Pathogen Informatics"/>
            <person name="Doyle S."/>
        </authorList>
    </citation>
    <scope>NUCLEOTIDE SEQUENCE [LARGE SCALE GENOMIC DNA]</scope>
    <source>
        <strain evidence="4 5">NCTC11632</strain>
    </source>
</reference>
<accession>A0A379EAL9</accession>
<protein>
    <submittedName>
        <fullName evidence="4">Membrane-bound lytic murein transglycosylase D</fullName>
        <ecNumber evidence="4">4.2.2.-</ecNumber>
    </submittedName>
</protein>
<proteinExistence type="inferred from homology"/>
<dbReference type="GO" id="GO:0016020">
    <property type="term" value="C:membrane"/>
    <property type="evidence" value="ECO:0007669"/>
    <property type="project" value="InterPro"/>
</dbReference>
<dbReference type="Gene3D" id="3.10.350.10">
    <property type="entry name" value="LysM domain"/>
    <property type="match status" value="1"/>
</dbReference>
<dbReference type="RefSeq" id="WP_282918214.1">
    <property type="nucleotide sequence ID" value="NZ_JASBZX010000006.1"/>
</dbReference>
<evidence type="ECO:0000313" key="5">
    <source>
        <dbReference type="Proteomes" id="UP000254156"/>
    </source>
</evidence>
<keyword evidence="4" id="KW-0456">Lyase</keyword>
<dbReference type="InterPro" id="IPR018392">
    <property type="entry name" value="LysM"/>
</dbReference>
<evidence type="ECO:0000256" key="1">
    <source>
        <dbReference type="ARBA" id="ARBA00007734"/>
    </source>
</evidence>
<dbReference type="EMBL" id="UGTF01000002">
    <property type="protein sequence ID" value="SUB89733.1"/>
    <property type="molecule type" value="Genomic_DNA"/>
</dbReference>